<evidence type="ECO:0000259" key="1">
    <source>
        <dbReference type="Pfam" id="PF03374"/>
    </source>
</evidence>
<dbReference type="Pfam" id="PF03374">
    <property type="entry name" value="ANT"/>
    <property type="match status" value="1"/>
</dbReference>
<dbReference type="EMBL" id="JACRWE010000001">
    <property type="protein sequence ID" value="MBC5995284.1"/>
    <property type="molecule type" value="Genomic_DNA"/>
</dbReference>
<name>A0ABR7JK46_9FIRM</name>
<organism evidence="2 3">
    <name type="scientific">Romboutsia faecis</name>
    <dbReference type="NCBI Taxonomy" id="2764597"/>
    <lineage>
        <taxon>Bacteria</taxon>
        <taxon>Bacillati</taxon>
        <taxon>Bacillota</taxon>
        <taxon>Clostridia</taxon>
        <taxon>Peptostreptococcales</taxon>
        <taxon>Peptostreptococcaceae</taxon>
        <taxon>Romboutsia</taxon>
    </lineage>
</organism>
<keyword evidence="3" id="KW-1185">Reference proteome</keyword>
<comment type="caution">
    <text evidence="2">The sequence shown here is derived from an EMBL/GenBank/DDBJ whole genome shotgun (WGS) entry which is preliminary data.</text>
</comment>
<gene>
    <name evidence="2" type="ORF">H8923_00805</name>
</gene>
<proteinExistence type="predicted"/>
<protein>
    <submittedName>
        <fullName evidence="2">Phage antirepressor KilAC domain-containing protein</fullName>
    </submittedName>
</protein>
<reference evidence="2 3" key="1">
    <citation type="submission" date="2020-08" db="EMBL/GenBank/DDBJ databases">
        <authorList>
            <person name="Liu C."/>
            <person name="Sun Q."/>
        </authorList>
    </citation>
    <scope>NUCLEOTIDE SEQUENCE [LARGE SCALE GENOMIC DNA]</scope>
    <source>
        <strain evidence="2 3">NSJ-18</strain>
    </source>
</reference>
<accession>A0ABR7JK46</accession>
<feature type="domain" description="Antirepressor protein C-terminal" evidence="1">
    <location>
        <begin position="179"/>
        <end position="277"/>
    </location>
</feature>
<evidence type="ECO:0000313" key="2">
    <source>
        <dbReference type="EMBL" id="MBC5995284.1"/>
    </source>
</evidence>
<sequence>MNLINKESLISSDYIRSMVIEGKSEGVIIDILTKLGEVLDYMTIDMASKFYKVEYSTLERVCERNEVELKKYGMRVFKKAELEDFLNPQAVGLESFANRGMKMINPKALFVIGLLLTKSEVSEKLREEVIRMAMGEDLKFRKGIALLEAIEGVSEDDKLRGIYEYANIVSNERNLHLESRIRTLEPKASYLDKIMKYDGTITATTVADDYGMSARAFNKLLYEIGIQYKQSGIWHLYYKYKDKGYVSVIYFESNDYDIIPFMRWTHKGVLFLYEKLKSIGIVPVLERNMKISFVE</sequence>
<dbReference type="Proteomes" id="UP000609849">
    <property type="component" value="Unassembled WGS sequence"/>
</dbReference>
<dbReference type="InterPro" id="IPR005039">
    <property type="entry name" value="Ant_C"/>
</dbReference>
<evidence type="ECO:0000313" key="3">
    <source>
        <dbReference type="Proteomes" id="UP000609849"/>
    </source>
</evidence>
<dbReference type="RefSeq" id="WP_153971506.1">
    <property type="nucleotide sequence ID" value="NZ_JACRWE010000001.1"/>
</dbReference>